<dbReference type="Pfam" id="PF00528">
    <property type="entry name" value="BPD_transp_1"/>
    <property type="match status" value="1"/>
</dbReference>
<dbReference type="CDD" id="cd06261">
    <property type="entry name" value="TM_PBP2"/>
    <property type="match status" value="1"/>
</dbReference>
<name>A0A7H1N2U1_9PROT</name>
<dbReference type="NCBIfam" id="TIGR01726">
    <property type="entry name" value="HEQRo_perm_3TM"/>
    <property type="match status" value="1"/>
</dbReference>
<dbReference type="GO" id="GO:0006865">
    <property type="term" value="P:amino acid transport"/>
    <property type="evidence" value="ECO:0007669"/>
    <property type="project" value="UniProtKB-KW"/>
</dbReference>
<dbReference type="EMBL" id="CP053923">
    <property type="protein sequence ID" value="QNT70027.1"/>
    <property type="molecule type" value="Genomic_DNA"/>
</dbReference>
<feature type="transmembrane region" description="Helical" evidence="9">
    <location>
        <begin position="78"/>
        <end position="98"/>
    </location>
</feature>
<dbReference type="AlphaFoldDB" id="A0A7H1N2U1"/>
<evidence type="ECO:0000313" key="11">
    <source>
        <dbReference type="EMBL" id="QNT70027.1"/>
    </source>
</evidence>
<keyword evidence="5 9" id="KW-0812">Transmembrane</keyword>
<feature type="transmembrane region" description="Helical" evidence="9">
    <location>
        <begin position="245"/>
        <end position="264"/>
    </location>
</feature>
<comment type="subcellular location">
    <subcellularLocation>
        <location evidence="1">Cell inner membrane</location>
        <topology evidence="1">Multi-pass membrane protein</topology>
    </subcellularLocation>
    <subcellularLocation>
        <location evidence="9">Cell membrane</location>
        <topology evidence="9">Multi-pass membrane protein</topology>
    </subcellularLocation>
</comment>
<dbReference type="InterPro" id="IPR000515">
    <property type="entry name" value="MetI-like"/>
</dbReference>
<evidence type="ECO:0000256" key="2">
    <source>
        <dbReference type="ARBA" id="ARBA00010072"/>
    </source>
</evidence>
<dbReference type="GO" id="GO:0043190">
    <property type="term" value="C:ATP-binding cassette (ABC) transporter complex"/>
    <property type="evidence" value="ECO:0007669"/>
    <property type="project" value="InterPro"/>
</dbReference>
<evidence type="ECO:0000256" key="1">
    <source>
        <dbReference type="ARBA" id="ARBA00004429"/>
    </source>
</evidence>
<evidence type="ECO:0000256" key="6">
    <source>
        <dbReference type="ARBA" id="ARBA00022970"/>
    </source>
</evidence>
<feature type="transmembrane region" description="Helical" evidence="9">
    <location>
        <begin position="165"/>
        <end position="184"/>
    </location>
</feature>
<dbReference type="RefSeq" id="WP_317628946.1">
    <property type="nucleotide sequence ID" value="NZ_CP053923.1"/>
</dbReference>
<evidence type="ECO:0000256" key="8">
    <source>
        <dbReference type="ARBA" id="ARBA00023136"/>
    </source>
</evidence>
<dbReference type="GO" id="GO:0022857">
    <property type="term" value="F:transmembrane transporter activity"/>
    <property type="evidence" value="ECO:0007669"/>
    <property type="project" value="InterPro"/>
</dbReference>
<evidence type="ECO:0000256" key="5">
    <source>
        <dbReference type="ARBA" id="ARBA00022692"/>
    </source>
</evidence>
<sequence>MRASAPSLPRWPSSAGILLVAYLVSNTLANLETRNIATGFGFLQREAGFGISESAIPYNPANTYFRALAVGVFNTLKVAVVGIILATFIGILAGVARLSRNWLVARLATCYVEGLRNIPVLLQLFFWYALITEGLPGPRQALNPLPGIFLSARGLKLPEPVWQTTHAVMLVVFLVAIAVAWAIGRWAKLRQDRSGQVFPTLPVSLGLIIGLPFLVWLLGGAPMALDVPALQGFNFVGGVTITPEFTALLVGLVLYTATFIAEIVRGGILAVAHGQTEAGLALGLSRGQVLRLVTLPQAMRVIIPPLTSQYLNLTKNSSLAVAIGFPDLVSVANTAINQTGQAVEGVAIIMAVYLTVSLSISTFMNWYNRRIAVKGGR</sequence>
<feature type="domain" description="ABC transmembrane type-1" evidence="10">
    <location>
        <begin position="72"/>
        <end position="364"/>
    </location>
</feature>
<dbReference type="PANTHER" id="PTHR30614:SF37">
    <property type="entry name" value="AMINO-ACID ABC TRANSPORTER PERMEASE PROTEIN YHDX-RELATED"/>
    <property type="match status" value="1"/>
</dbReference>
<protein>
    <submittedName>
        <fullName evidence="11">Amino acid ABC transporter permease</fullName>
    </submittedName>
</protein>
<dbReference type="InterPro" id="IPR010065">
    <property type="entry name" value="AA_ABC_transptr_permease_3TM"/>
</dbReference>
<comment type="similarity">
    <text evidence="2">Belongs to the binding-protein-dependent transport system permease family. HisMQ subfamily.</text>
</comment>
<evidence type="ECO:0000259" key="10">
    <source>
        <dbReference type="PROSITE" id="PS50928"/>
    </source>
</evidence>
<keyword evidence="7 9" id="KW-1133">Transmembrane helix</keyword>
<evidence type="ECO:0000313" key="12">
    <source>
        <dbReference type="Proteomes" id="UP000516369"/>
    </source>
</evidence>
<keyword evidence="8 9" id="KW-0472">Membrane</keyword>
<dbReference type="Proteomes" id="UP000516369">
    <property type="component" value="Chromosome"/>
</dbReference>
<reference evidence="11 12" key="1">
    <citation type="submission" date="2020-05" db="EMBL/GenBank/DDBJ databases">
        <title>Complete closed genome sequence of Defluviicoccus vanus.</title>
        <authorList>
            <person name="Bessarab I."/>
            <person name="Arumugam K."/>
            <person name="Maszenan A.M."/>
            <person name="Seviour R.J."/>
            <person name="Williams R.B."/>
        </authorList>
    </citation>
    <scope>NUCLEOTIDE SEQUENCE [LARGE SCALE GENOMIC DNA]</scope>
    <source>
        <strain evidence="11 12">Ben 114</strain>
    </source>
</reference>
<gene>
    <name evidence="11" type="ORF">HQ394_12630</name>
</gene>
<keyword evidence="4" id="KW-1003">Cell membrane</keyword>
<evidence type="ECO:0000256" key="9">
    <source>
        <dbReference type="RuleBase" id="RU363032"/>
    </source>
</evidence>
<dbReference type="SUPFAM" id="SSF161098">
    <property type="entry name" value="MetI-like"/>
    <property type="match status" value="2"/>
</dbReference>
<proteinExistence type="inferred from homology"/>
<dbReference type="PANTHER" id="PTHR30614">
    <property type="entry name" value="MEMBRANE COMPONENT OF AMINO ACID ABC TRANSPORTER"/>
    <property type="match status" value="1"/>
</dbReference>
<evidence type="ECO:0000256" key="4">
    <source>
        <dbReference type="ARBA" id="ARBA00022475"/>
    </source>
</evidence>
<dbReference type="Gene3D" id="1.10.3720.10">
    <property type="entry name" value="MetI-like"/>
    <property type="match status" value="2"/>
</dbReference>
<dbReference type="PROSITE" id="PS50928">
    <property type="entry name" value="ABC_TM1"/>
    <property type="match status" value="1"/>
</dbReference>
<keyword evidence="12" id="KW-1185">Reference proteome</keyword>
<dbReference type="InterPro" id="IPR035906">
    <property type="entry name" value="MetI-like_sf"/>
</dbReference>
<dbReference type="InterPro" id="IPR043429">
    <property type="entry name" value="ArtM/GltK/GlnP/TcyL/YhdX-like"/>
</dbReference>
<organism evidence="11 12">
    <name type="scientific">Defluviicoccus vanus</name>
    <dbReference type="NCBI Taxonomy" id="111831"/>
    <lineage>
        <taxon>Bacteria</taxon>
        <taxon>Pseudomonadati</taxon>
        <taxon>Pseudomonadota</taxon>
        <taxon>Alphaproteobacteria</taxon>
        <taxon>Rhodospirillales</taxon>
        <taxon>Rhodospirillaceae</taxon>
        <taxon>Defluviicoccus</taxon>
    </lineage>
</organism>
<feature type="transmembrane region" description="Helical" evidence="9">
    <location>
        <begin position="318"/>
        <end position="336"/>
    </location>
</feature>
<evidence type="ECO:0000256" key="3">
    <source>
        <dbReference type="ARBA" id="ARBA00022448"/>
    </source>
</evidence>
<feature type="transmembrane region" description="Helical" evidence="9">
    <location>
        <begin position="348"/>
        <end position="367"/>
    </location>
</feature>
<dbReference type="KEGG" id="dvn:HQ394_12630"/>
<accession>A0A7H1N2U1</accession>
<keyword evidence="3 9" id="KW-0813">Transport</keyword>
<feature type="transmembrane region" description="Helical" evidence="9">
    <location>
        <begin position="205"/>
        <end position="225"/>
    </location>
</feature>
<keyword evidence="6" id="KW-0029">Amino-acid transport</keyword>
<evidence type="ECO:0000256" key="7">
    <source>
        <dbReference type="ARBA" id="ARBA00022989"/>
    </source>
</evidence>